<evidence type="ECO:0000256" key="1">
    <source>
        <dbReference type="SAM" id="MobiDB-lite"/>
    </source>
</evidence>
<feature type="compositionally biased region" description="Basic and acidic residues" evidence="1">
    <location>
        <begin position="1"/>
        <end position="18"/>
    </location>
</feature>
<name>A0A7W4VY33_9ACTN</name>
<dbReference type="Proteomes" id="UP000589626">
    <property type="component" value="Unassembled WGS sequence"/>
</dbReference>
<feature type="compositionally biased region" description="Acidic residues" evidence="1">
    <location>
        <begin position="64"/>
        <end position="74"/>
    </location>
</feature>
<sequence length="74" mass="8227">MRNHDSHHDSHDESEHEPATGITDDDLPEELRPTEDNPLAKPLDEDEAKSPEELDMHGGKTPESDEPDADSEEG</sequence>
<evidence type="ECO:0000313" key="3">
    <source>
        <dbReference type="Proteomes" id="UP000589626"/>
    </source>
</evidence>
<gene>
    <name evidence="2" type="ORF">FHU40_003673</name>
</gene>
<reference evidence="2 3" key="1">
    <citation type="submission" date="2020-08" db="EMBL/GenBank/DDBJ databases">
        <title>Sequencing the genomes of 1000 actinobacteria strains.</title>
        <authorList>
            <person name="Klenk H.-P."/>
        </authorList>
    </citation>
    <scope>NUCLEOTIDE SEQUENCE [LARGE SCALE GENOMIC DNA]</scope>
    <source>
        <strain evidence="2 3">DSM 105498</strain>
    </source>
</reference>
<dbReference type="EMBL" id="JACHWR010000002">
    <property type="protein sequence ID" value="MBB3043855.1"/>
    <property type="molecule type" value="Genomic_DNA"/>
</dbReference>
<dbReference type="RefSeq" id="WP_183593620.1">
    <property type="nucleotide sequence ID" value="NZ_JACHWR010000002.1"/>
</dbReference>
<keyword evidence="3" id="KW-1185">Reference proteome</keyword>
<organism evidence="2 3">
    <name type="scientific">Nocardioides soli</name>
    <dbReference type="NCBI Taxonomy" id="1036020"/>
    <lineage>
        <taxon>Bacteria</taxon>
        <taxon>Bacillati</taxon>
        <taxon>Actinomycetota</taxon>
        <taxon>Actinomycetes</taxon>
        <taxon>Propionibacteriales</taxon>
        <taxon>Nocardioidaceae</taxon>
        <taxon>Nocardioides</taxon>
    </lineage>
</organism>
<accession>A0A7W4VY33</accession>
<evidence type="ECO:0000313" key="2">
    <source>
        <dbReference type="EMBL" id="MBB3043855.1"/>
    </source>
</evidence>
<dbReference type="AlphaFoldDB" id="A0A7W4VY33"/>
<feature type="region of interest" description="Disordered" evidence="1">
    <location>
        <begin position="1"/>
        <end position="74"/>
    </location>
</feature>
<feature type="compositionally biased region" description="Basic and acidic residues" evidence="1">
    <location>
        <begin position="48"/>
        <end position="63"/>
    </location>
</feature>
<protein>
    <submittedName>
        <fullName evidence="2">Uncharacterized protein</fullName>
    </submittedName>
</protein>
<proteinExistence type="predicted"/>
<comment type="caution">
    <text evidence="2">The sequence shown here is derived from an EMBL/GenBank/DDBJ whole genome shotgun (WGS) entry which is preliminary data.</text>
</comment>